<feature type="compositionally biased region" description="Basic and acidic residues" evidence="1">
    <location>
        <begin position="109"/>
        <end position="135"/>
    </location>
</feature>
<sequence>MAAKLQSPPAATFPSSSSSAQAAAHYNSSQLVDINPPVRSAVRVQQNTISTQHTNPFRTPKHTPHTSDTSSHLAFSPISPIEEEQDNRLRQRTQRPPQSSSRSHAMSPEPRKSVDLRKLDGKPYPGREDEADQKPRKVKVAQDMYAGDMPPGYERQDYEGPLAHKEGHTGSCHKCGGHKKTASGSSVPVTDEKPQVAQNIDCNKCGGTKSMPPSSFPRGALANARAPRQAAPRQSSEAGPSSAPSGHRHKCGKCGRRKRPESISTDGSSPRQIGLSYQNVPAIQTNGAPVGINIEPPTAITERAPTLPFSPASTVGETPLIKPNAYKERPKPSRSGSLSSLLRSFSRRKQSSAQSPLPSQQLASNGEHNSHNIVDKISSAIREGDSSYSRLRPEDYPERPGSPFSFVDKPQEENAFEMNDMRKSKQPERRNSWDKADESDMFLGESARPRYSRSQSTQHGLKPDLAAQYQNDTYLSLPPDQRPGVTRFKSLRSGVTRATNGLSRSASQISRSTSLRRLESVKKVPQLWYRDDMAIEGASGEYNNYGY</sequence>
<dbReference type="Proteomes" id="UP001334248">
    <property type="component" value="Unassembled WGS sequence"/>
</dbReference>
<accession>A0ABR0RBT4</accession>
<reference evidence="2 3" key="1">
    <citation type="journal article" date="2023" name="Res Sq">
        <title>Genomic and morphological characterization of Knufia obscura isolated from the Mars 2020 spacecraft assembly facility.</title>
        <authorList>
            <person name="Chander A.M."/>
            <person name="Teixeira M.M."/>
            <person name="Singh N.K."/>
            <person name="Williams M.P."/>
            <person name="Parker C.W."/>
            <person name="Leo P."/>
            <person name="Stajich J.E."/>
            <person name="Torok T."/>
            <person name="Tighe S."/>
            <person name="Mason C.E."/>
            <person name="Venkateswaran K."/>
        </authorList>
    </citation>
    <scope>NUCLEOTIDE SEQUENCE [LARGE SCALE GENOMIC DNA]</scope>
    <source>
        <strain evidence="2 3">CCFEE 5817</strain>
    </source>
</reference>
<feature type="compositionally biased region" description="Basic residues" evidence="1">
    <location>
        <begin position="246"/>
        <end position="259"/>
    </location>
</feature>
<proteinExistence type="predicted"/>
<feature type="compositionally biased region" description="Polar residues" evidence="1">
    <location>
        <begin position="43"/>
        <end position="57"/>
    </location>
</feature>
<keyword evidence="3" id="KW-1185">Reference proteome</keyword>
<feature type="compositionally biased region" description="Low complexity" evidence="1">
    <location>
        <begin position="220"/>
        <end position="245"/>
    </location>
</feature>
<name>A0ABR0RBT4_9EURO</name>
<feature type="compositionally biased region" description="Basic and acidic residues" evidence="1">
    <location>
        <begin position="419"/>
        <end position="438"/>
    </location>
</feature>
<feature type="compositionally biased region" description="Low complexity" evidence="1">
    <location>
        <begin position="94"/>
        <end position="103"/>
    </location>
</feature>
<comment type="caution">
    <text evidence="2">The sequence shown here is derived from an EMBL/GenBank/DDBJ whole genome shotgun (WGS) entry which is preliminary data.</text>
</comment>
<feature type="compositionally biased region" description="Low complexity" evidence="1">
    <location>
        <begin position="351"/>
        <end position="364"/>
    </location>
</feature>
<dbReference type="GeneID" id="90003103"/>
<dbReference type="RefSeq" id="XP_064726155.1">
    <property type="nucleotide sequence ID" value="XM_064878047.1"/>
</dbReference>
<feature type="region of interest" description="Disordered" evidence="1">
    <location>
        <begin position="1"/>
        <end position="461"/>
    </location>
</feature>
<protein>
    <submittedName>
        <fullName evidence="2">Uncharacterized protein</fullName>
    </submittedName>
</protein>
<gene>
    <name evidence="2" type="ORF">PMZ80_009654</name>
</gene>
<evidence type="ECO:0000313" key="2">
    <source>
        <dbReference type="EMBL" id="KAK5938065.1"/>
    </source>
</evidence>
<evidence type="ECO:0000256" key="1">
    <source>
        <dbReference type="SAM" id="MobiDB-lite"/>
    </source>
</evidence>
<evidence type="ECO:0000313" key="3">
    <source>
        <dbReference type="Proteomes" id="UP001334248"/>
    </source>
</evidence>
<feature type="compositionally biased region" description="Polar residues" evidence="1">
    <location>
        <begin position="262"/>
        <end position="287"/>
    </location>
</feature>
<feature type="compositionally biased region" description="Low complexity" evidence="1">
    <location>
        <begin position="1"/>
        <end position="30"/>
    </location>
</feature>
<dbReference type="EMBL" id="JAVHJV010000014">
    <property type="protein sequence ID" value="KAK5938065.1"/>
    <property type="molecule type" value="Genomic_DNA"/>
</dbReference>
<feature type="compositionally biased region" description="Low complexity" evidence="1">
    <location>
        <begin position="333"/>
        <end position="344"/>
    </location>
</feature>
<feature type="compositionally biased region" description="Basic and acidic residues" evidence="1">
    <location>
        <begin position="154"/>
        <end position="168"/>
    </location>
</feature>
<organism evidence="2 3">
    <name type="scientific">Knufia obscura</name>
    <dbReference type="NCBI Taxonomy" id="1635080"/>
    <lineage>
        <taxon>Eukaryota</taxon>
        <taxon>Fungi</taxon>
        <taxon>Dikarya</taxon>
        <taxon>Ascomycota</taxon>
        <taxon>Pezizomycotina</taxon>
        <taxon>Eurotiomycetes</taxon>
        <taxon>Chaetothyriomycetidae</taxon>
        <taxon>Chaetothyriales</taxon>
        <taxon>Trichomeriaceae</taxon>
        <taxon>Knufia</taxon>
    </lineage>
</organism>